<sequence length="74" mass="8729">MKRSAGTSLPRPDTFPFSRIHFLRPPTRDRTYVLTPGQGRSAAEPRLRRNSWMSEPLMWPRDTNVHLTCRDIRH</sequence>
<proteinExistence type="predicted"/>
<accession>A0AAW2EJS1</accession>
<comment type="caution">
    <text evidence="2">The sequence shown here is derived from an EMBL/GenBank/DDBJ whole genome shotgun (WGS) entry which is preliminary data.</text>
</comment>
<evidence type="ECO:0000313" key="3">
    <source>
        <dbReference type="Proteomes" id="UP001430953"/>
    </source>
</evidence>
<gene>
    <name evidence="2" type="ORF">PUN28_017697</name>
</gene>
<evidence type="ECO:0000256" key="1">
    <source>
        <dbReference type="SAM" id="MobiDB-lite"/>
    </source>
</evidence>
<reference evidence="2 3" key="1">
    <citation type="submission" date="2023-03" db="EMBL/GenBank/DDBJ databases">
        <title>High recombination rates correlate with genetic variation in Cardiocondyla obscurior ants.</title>
        <authorList>
            <person name="Errbii M."/>
        </authorList>
    </citation>
    <scope>NUCLEOTIDE SEQUENCE [LARGE SCALE GENOMIC DNA]</scope>
    <source>
        <strain evidence="2">Alpha-2009</strain>
        <tissue evidence="2">Whole body</tissue>
    </source>
</reference>
<keyword evidence="3" id="KW-1185">Reference proteome</keyword>
<evidence type="ECO:0000313" key="2">
    <source>
        <dbReference type="EMBL" id="KAL0103593.1"/>
    </source>
</evidence>
<organism evidence="2 3">
    <name type="scientific">Cardiocondyla obscurior</name>
    <dbReference type="NCBI Taxonomy" id="286306"/>
    <lineage>
        <taxon>Eukaryota</taxon>
        <taxon>Metazoa</taxon>
        <taxon>Ecdysozoa</taxon>
        <taxon>Arthropoda</taxon>
        <taxon>Hexapoda</taxon>
        <taxon>Insecta</taxon>
        <taxon>Pterygota</taxon>
        <taxon>Neoptera</taxon>
        <taxon>Endopterygota</taxon>
        <taxon>Hymenoptera</taxon>
        <taxon>Apocrita</taxon>
        <taxon>Aculeata</taxon>
        <taxon>Formicoidea</taxon>
        <taxon>Formicidae</taxon>
        <taxon>Myrmicinae</taxon>
        <taxon>Cardiocondyla</taxon>
    </lineage>
</organism>
<name>A0AAW2EJS1_9HYME</name>
<dbReference type="Proteomes" id="UP001430953">
    <property type="component" value="Unassembled WGS sequence"/>
</dbReference>
<protein>
    <submittedName>
        <fullName evidence="2">Uncharacterized protein</fullName>
    </submittedName>
</protein>
<dbReference type="EMBL" id="JADYXP020000021">
    <property type="protein sequence ID" value="KAL0103593.1"/>
    <property type="molecule type" value="Genomic_DNA"/>
</dbReference>
<dbReference type="AlphaFoldDB" id="A0AAW2EJS1"/>
<feature type="region of interest" description="Disordered" evidence="1">
    <location>
        <begin position="1"/>
        <end position="20"/>
    </location>
</feature>